<keyword evidence="5 9" id="KW-0028">Amino-acid biosynthesis</keyword>
<dbReference type="PANTHER" id="PTHR42894:SF1">
    <property type="entry name" value="N-(5'-PHOSPHORIBOSYL)ANTHRANILATE ISOMERASE"/>
    <property type="match status" value="1"/>
</dbReference>
<accession>A0A562SIY0</accession>
<evidence type="ECO:0000313" key="12">
    <source>
        <dbReference type="Proteomes" id="UP000316167"/>
    </source>
</evidence>
<dbReference type="SUPFAM" id="SSF51366">
    <property type="entry name" value="Ribulose-phoshate binding barrel"/>
    <property type="match status" value="1"/>
</dbReference>
<evidence type="ECO:0000256" key="5">
    <source>
        <dbReference type="ARBA" id="ARBA00022605"/>
    </source>
</evidence>
<evidence type="ECO:0000256" key="1">
    <source>
        <dbReference type="ARBA" id="ARBA00001164"/>
    </source>
</evidence>
<dbReference type="OrthoDB" id="9786954at2"/>
<evidence type="ECO:0000256" key="2">
    <source>
        <dbReference type="ARBA" id="ARBA00004664"/>
    </source>
</evidence>
<comment type="catalytic activity">
    <reaction evidence="1 9">
        <text>N-(5-phospho-beta-D-ribosyl)anthranilate = 1-(2-carboxyphenylamino)-1-deoxy-D-ribulose 5-phosphate</text>
        <dbReference type="Rhea" id="RHEA:21540"/>
        <dbReference type="ChEBI" id="CHEBI:18277"/>
        <dbReference type="ChEBI" id="CHEBI:58613"/>
        <dbReference type="EC" id="5.3.1.24"/>
    </reaction>
</comment>
<dbReference type="CDD" id="cd00405">
    <property type="entry name" value="PRAI"/>
    <property type="match status" value="1"/>
</dbReference>
<comment type="similarity">
    <text evidence="9">Belongs to the TrpF family.</text>
</comment>
<dbReference type="InterPro" id="IPR001240">
    <property type="entry name" value="PRAI_dom"/>
</dbReference>
<comment type="pathway">
    <text evidence="2 9">Amino-acid biosynthesis; L-tryptophan biosynthesis; L-tryptophan from chorismate: step 3/5.</text>
</comment>
<keyword evidence="6 9" id="KW-0822">Tryptophan biosynthesis</keyword>
<sequence>MNIKVCGITTAKQVQQLDGLDIDFAGFIFVPDSPRYVEGKLDKKAIKNADFDLKKVGVFINPSYSDILDAIEDYGLDVVQLHGEETPEFCSDLNEDVEVIKVFHIDESVKDIDALVAPYDEACDYYLFDTKAGEQKGGTGKQFDWSILAKSKIEKPFFLSGGIGVDDIAQIKKFKHPDFYGVDINSKFETEPGVKDLAKVLQFKVGMK</sequence>
<evidence type="ECO:0000256" key="4">
    <source>
        <dbReference type="ARBA" id="ARBA00022272"/>
    </source>
</evidence>
<name>A0A562SIY0_9BACT</name>
<dbReference type="InterPro" id="IPR044643">
    <property type="entry name" value="TrpF_fam"/>
</dbReference>
<dbReference type="Pfam" id="PF00697">
    <property type="entry name" value="PRAI"/>
    <property type="match status" value="1"/>
</dbReference>
<dbReference type="InterPro" id="IPR013785">
    <property type="entry name" value="Aldolase_TIM"/>
</dbReference>
<gene>
    <name evidence="9" type="primary">trpF</name>
    <name evidence="11" type="ORF">IQ13_3359</name>
</gene>
<dbReference type="EC" id="5.3.1.24" evidence="3 9"/>
<evidence type="ECO:0000256" key="8">
    <source>
        <dbReference type="ARBA" id="ARBA00023235"/>
    </source>
</evidence>
<dbReference type="GO" id="GO:0004640">
    <property type="term" value="F:phosphoribosylanthranilate isomerase activity"/>
    <property type="evidence" value="ECO:0007669"/>
    <property type="project" value="UniProtKB-UniRule"/>
</dbReference>
<comment type="caution">
    <text evidence="11">The sequence shown here is derived from an EMBL/GenBank/DDBJ whole genome shotgun (WGS) entry which is preliminary data.</text>
</comment>
<keyword evidence="12" id="KW-1185">Reference proteome</keyword>
<dbReference type="RefSeq" id="WP_144887737.1">
    <property type="nucleotide sequence ID" value="NZ_VLLE01000005.1"/>
</dbReference>
<proteinExistence type="inferred from homology"/>
<evidence type="ECO:0000313" key="11">
    <source>
        <dbReference type="EMBL" id="TWI80680.1"/>
    </source>
</evidence>
<feature type="domain" description="N-(5'phosphoribosyl) anthranilate isomerase (PRAI)" evidence="10">
    <location>
        <begin position="4"/>
        <end position="203"/>
    </location>
</feature>
<dbReference type="UniPathway" id="UPA00035">
    <property type="reaction ID" value="UER00042"/>
</dbReference>
<evidence type="ECO:0000256" key="9">
    <source>
        <dbReference type="HAMAP-Rule" id="MF_00135"/>
    </source>
</evidence>
<dbReference type="EMBL" id="VLLE01000005">
    <property type="protein sequence ID" value="TWI80680.1"/>
    <property type="molecule type" value="Genomic_DNA"/>
</dbReference>
<dbReference type="GO" id="GO:0000162">
    <property type="term" value="P:L-tryptophan biosynthetic process"/>
    <property type="evidence" value="ECO:0007669"/>
    <property type="project" value="UniProtKB-UniRule"/>
</dbReference>
<evidence type="ECO:0000256" key="7">
    <source>
        <dbReference type="ARBA" id="ARBA00023141"/>
    </source>
</evidence>
<keyword evidence="7 9" id="KW-0057">Aromatic amino acid biosynthesis</keyword>
<evidence type="ECO:0000256" key="6">
    <source>
        <dbReference type="ARBA" id="ARBA00022822"/>
    </source>
</evidence>
<reference evidence="11 12" key="1">
    <citation type="journal article" date="2015" name="Stand. Genomic Sci.">
        <title>Genomic Encyclopedia of Bacterial and Archaeal Type Strains, Phase III: the genomes of soil and plant-associated and newly described type strains.</title>
        <authorList>
            <person name="Whitman W.B."/>
            <person name="Woyke T."/>
            <person name="Klenk H.P."/>
            <person name="Zhou Y."/>
            <person name="Lilburn T.G."/>
            <person name="Beck B.J."/>
            <person name="De Vos P."/>
            <person name="Vandamme P."/>
            <person name="Eisen J.A."/>
            <person name="Garrity G."/>
            <person name="Hugenholtz P."/>
            <person name="Kyrpides N.C."/>
        </authorList>
    </citation>
    <scope>NUCLEOTIDE SEQUENCE [LARGE SCALE GENOMIC DNA]</scope>
    <source>
        <strain evidence="11 12">CGMCC 1.7271</strain>
    </source>
</reference>
<protein>
    <recommendedName>
        <fullName evidence="4 9">N-(5'-phosphoribosyl)anthranilate isomerase</fullName>
        <shortName evidence="9">PRAI</shortName>
        <ecNumber evidence="3 9">5.3.1.24</ecNumber>
    </recommendedName>
</protein>
<dbReference type="AlphaFoldDB" id="A0A562SIY0"/>
<dbReference type="PANTHER" id="PTHR42894">
    <property type="entry name" value="N-(5'-PHOSPHORIBOSYL)ANTHRANILATE ISOMERASE"/>
    <property type="match status" value="1"/>
</dbReference>
<dbReference type="Gene3D" id="3.20.20.70">
    <property type="entry name" value="Aldolase class I"/>
    <property type="match status" value="1"/>
</dbReference>
<dbReference type="InterPro" id="IPR011060">
    <property type="entry name" value="RibuloseP-bd_barrel"/>
</dbReference>
<organism evidence="11 12">
    <name type="scientific">Lacibacter cauensis</name>
    <dbReference type="NCBI Taxonomy" id="510947"/>
    <lineage>
        <taxon>Bacteria</taxon>
        <taxon>Pseudomonadati</taxon>
        <taxon>Bacteroidota</taxon>
        <taxon>Chitinophagia</taxon>
        <taxon>Chitinophagales</taxon>
        <taxon>Chitinophagaceae</taxon>
        <taxon>Lacibacter</taxon>
    </lineage>
</organism>
<evidence type="ECO:0000259" key="10">
    <source>
        <dbReference type="Pfam" id="PF00697"/>
    </source>
</evidence>
<evidence type="ECO:0000256" key="3">
    <source>
        <dbReference type="ARBA" id="ARBA00012572"/>
    </source>
</evidence>
<keyword evidence="8 9" id="KW-0413">Isomerase</keyword>
<dbReference type="HAMAP" id="MF_00135">
    <property type="entry name" value="PRAI"/>
    <property type="match status" value="1"/>
</dbReference>
<dbReference type="Proteomes" id="UP000316167">
    <property type="component" value="Unassembled WGS sequence"/>
</dbReference>